<dbReference type="InterPro" id="IPR007472">
    <property type="entry name" value="N-end_Aminoacyl_Trfase_C"/>
</dbReference>
<evidence type="ECO:0000256" key="2">
    <source>
        <dbReference type="ARBA" id="ARBA00012025"/>
    </source>
</evidence>
<sequence>MVLSVGQPIGRYASTCGYCSPPGERSKIGSSRTAAAFNALQLSSEIYQLMINRGWRRSGEHSSQLDVLSFKPSKHHKKLIKRNPSKQKGKDNARFHLVASIHASEFRSDQGRGFAHRFEMTLEPSSYSDEKFELFRKYQTEIHHDSASPKGFRNFLVVTPLHQEPIPYSVPPSRDLPTHYGSYHWCYRLDGKIIAISVIDILPECVSSVYFMYDKDYEAYSLGKLSALKENVLVQELYAAGATYLKSLYLGYYVHSCQKMRHETFEWYPFADCTELLTEHRYACFSRPERSLRGEPDPDLVQDFEDSYPQVPEEDTLEHIFVMSEVTGSQISVIPANVSR</sequence>
<dbReference type="EMBL" id="JAOTPV010000091">
    <property type="protein sequence ID" value="KAJ4465114.1"/>
    <property type="molecule type" value="Genomic_DNA"/>
</dbReference>
<evidence type="ECO:0000256" key="1">
    <source>
        <dbReference type="ARBA" id="ARBA00009991"/>
    </source>
</evidence>
<comment type="similarity">
    <text evidence="1">Belongs to the R-transferase family.</text>
</comment>
<reference evidence="8" key="1">
    <citation type="submission" date="2022-08" db="EMBL/GenBank/DDBJ databases">
        <title>A Global Phylogenomic Analysis of the Shiitake Genus Lentinula.</title>
        <authorList>
            <consortium name="DOE Joint Genome Institute"/>
            <person name="Sierra-Patev S."/>
            <person name="Min B."/>
            <person name="Naranjo-Ortiz M."/>
            <person name="Looney B."/>
            <person name="Konkel Z."/>
            <person name="Slot J.C."/>
            <person name="Sakamoto Y."/>
            <person name="Steenwyk J.L."/>
            <person name="Rokas A."/>
            <person name="Carro J."/>
            <person name="Camarero S."/>
            <person name="Ferreira P."/>
            <person name="Molpeceres G."/>
            <person name="Ruiz-Duenas F.J."/>
            <person name="Serrano A."/>
            <person name="Henrissat B."/>
            <person name="Drula E."/>
            <person name="Hughes K.W."/>
            <person name="Mata J.L."/>
            <person name="Ishikawa N.K."/>
            <person name="Vargas-Isla R."/>
            <person name="Ushijima S."/>
            <person name="Smith C.A."/>
            <person name="Ahrendt S."/>
            <person name="Andreopoulos W."/>
            <person name="He G."/>
            <person name="Labutti K."/>
            <person name="Lipzen A."/>
            <person name="Ng V."/>
            <person name="Riley R."/>
            <person name="Sandor L."/>
            <person name="Barry K."/>
            <person name="Martinez A.T."/>
            <person name="Xiao Y."/>
            <person name="Gibbons J.G."/>
            <person name="Terashima K."/>
            <person name="Grigoriev I.V."/>
            <person name="Hibbett D.S."/>
        </authorList>
    </citation>
    <scope>NUCLEOTIDE SEQUENCE</scope>
    <source>
        <strain evidence="8">JLM2183</strain>
    </source>
</reference>
<keyword evidence="5" id="KW-0012">Acyltransferase</keyword>
<name>A0A9W9DDP2_9AGAR</name>
<organism evidence="8 9">
    <name type="scientific">Lentinula aciculospora</name>
    <dbReference type="NCBI Taxonomy" id="153920"/>
    <lineage>
        <taxon>Eukaryota</taxon>
        <taxon>Fungi</taxon>
        <taxon>Dikarya</taxon>
        <taxon>Basidiomycota</taxon>
        <taxon>Agaricomycotina</taxon>
        <taxon>Agaricomycetes</taxon>
        <taxon>Agaricomycetidae</taxon>
        <taxon>Agaricales</taxon>
        <taxon>Marasmiineae</taxon>
        <taxon>Omphalotaceae</taxon>
        <taxon>Lentinula</taxon>
    </lineage>
</organism>
<comment type="caution">
    <text evidence="8">The sequence shown here is derived from an EMBL/GenBank/DDBJ whole genome shotgun (WGS) entry which is preliminary data.</text>
</comment>
<keyword evidence="4" id="KW-0833">Ubl conjugation pathway</keyword>
<evidence type="ECO:0000256" key="5">
    <source>
        <dbReference type="ARBA" id="ARBA00023315"/>
    </source>
</evidence>
<dbReference type="InterPro" id="IPR017137">
    <property type="entry name" value="Arg-tRNA-P_Trfase_1_euk"/>
</dbReference>
<protein>
    <recommendedName>
        <fullName evidence="2">arginyltransferase</fullName>
        <ecNumber evidence="2">2.3.2.8</ecNumber>
    </recommendedName>
</protein>
<keyword evidence="9" id="KW-1185">Reference proteome</keyword>
<evidence type="ECO:0000259" key="7">
    <source>
        <dbReference type="Pfam" id="PF04377"/>
    </source>
</evidence>
<keyword evidence="3 8" id="KW-0808">Transferase</keyword>
<proteinExistence type="inferred from homology"/>
<accession>A0A9W9DDP2</accession>
<evidence type="ECO:0000259" key="6">
    <source>
        <dbReference type="Pfam" id="PF04376"/>
    </source>
</evidence>
<gene>
    <name evidence="8" type="ORF">J3R30DRAFT_3665447</name>
</gene>
<dbReference type="PIRSF" id="PIRSF037207">
    <property type="entry name" value="ATE1_euk"/>
    <property type="match status" value="1"/>
</dbReference>
<evidence type="ECO:0000313" key="9">
    <source>
        <dbReference type="Proteomes" id="UP001150266"/>
    </source>
</evidence>
<evidence type="ECO:0000256" key="3">
    <source>
        <dbReference type="ARBA" id="ARBA00022679"/>
    </source>
</evidence>
<dbReference type="InterPro" id="IPR030700">
    <property type="entry name" value="N-end_Aminoacyl_Trfase"/>
</dbReference>
<dbReference type="OrthoDB" id="74183at2759"/>
<dbReference type="Proteomes" id="UP001150266">
    <property type="component" value="Unassembled WGS sequence"/>
</dbReference>
<evidence type="ECO:0000313" key="8">
    <source>
        <dbReference type="EMBL" id="KAJ4465114.1"/>
    </source>
</evidence>
<dbReference type="Pfam" id="PF04376">
    <property type="entry name" value="ATE_N"/>
    <property type="match status" value="1"/>
</dbReference>
<dbReference type="InterPro" id="IPR007471">
    <property type="entry name" value="N-end_Aminoacyl_Trfase_N"/>
</dbReference>
<dbReference type="PANTHER" id="PTHR21367">
    <property type="entry name" value="ARGININE-TRNA-PROTEIN TRANSFERASE 1"/>
    <property type="match status" value="1"/>
</dbReference>
<feature type="domain" description="N-end rule aminoacyl transferase C-terminal" evidence="7">
    <location>
        <begin position="130"/>
        <end position="261"/>
    </location>
</feature>
<evidence type="ECO:0000256" key="4">
    <source>
        <dbReference type="ARBA" id="ARBA00022786"/>
    </source>
</evidence>
<feature type="domain" description="N-end aminoacyl transferase N-terminal" evidence="6">
    <location>
        <begin position="14"/>
        <end position="61"/>
    </location>
</feature>
<dbReference type="Pfam" id="PF04377">
    <property type="entry name" value="ATE_C"/>
    <property type="match status" value="1"/>
</dbReference>
<dbReference type="GO" id="GO:0005737">
    <property type="term" value="C:cytoplasm"/>
    <property type="evidence" value="ECO:0007669"/>
    <property type="project" value="TreeGrafter"/>
</dbReference>
<dbReference type="AlphaFoldDB" id="A0A9W9DDP2"/>
<dbReference type="EC" id="2.3.2.8" evidence="2"/>
<dbReference type="GO" id="GO:0004057">
    <property type="term" value="F:arginyl-tRNA--protein transferase activity"/>
    <property type="evidence" value="ECO:0007669"/>
    <property type="project" value="UniProtKB-EC"/>
</dbReference>
<dbReference type="PANTHER" id="PTHR21367:SF1">
    <property type="entry name" value="ARGINYL-TRNA--PROTEIN TRANSFERASE 1"/>
    <property type="match status" value="1"/>
</dbReference>